<dbReference type="AlphaFoldDB" id="A9NQQ1"/>
<dbReference type="SUPFAM" id="SSF46934">
    <property type="entry name" value="UBA-like"/>
    <property type="match status" value="1"/>
</dbReference>
<organism evidence="3">
    <name type="scientific">Picea sitchensis</name>
    <name type="common">Sitka spruce</name>
    <name type="synonym">Pinus sitchensis</name>
    <dbReference type="NCBI Taxonomy" id="3332"/>
    <lineage>
        <taxon>Eukaryota</taxon>
        <taxon>Viridiplantae</taxon>
        <taxon>Streptophyta</taxon>
        <taxon>Embryophyta</taxon>
        <taxon>Tracheophyta</taxon>
        <taxon>Spermatophyta</taxon>
        <taxon>Pinopsida</taxon>
        <taxon>Pinidae</taxon>
        <taxon>Conifers I</taxon>
        <taxon>Pinales</taxon>
        <taxon>Pinaceae</taxon>
        <taxon>Picea</taxon>
    </lineage>
</organism>
<dbReference type="PANTHER" id="PTHR15960:SF5">
    <property type="entry name" value="LD44032P"/>
    <property type="match status" value="1"/>
</dbReference>
<name>A9NQQ1_PICSI</name>
<feature type="compositionally biased region" description="Low complexity" evidence="1">
    <location>
        <begin position="145"/>
        <end position="154"/>
    </location>
</feature>
<dbReference type="OMA" id="IKPAYRI"/>
<dbReference type="GO" id="GO:0043130">
    <property type="term" value="F:ubiquitin binding"/>
    <property type="evidence" value="ECO:0007669"/>
    <property type="project" value="InterPro"/>
</dbReference>
<evidence type="ECO:0000256" key="1">
    <source>
        <dbReference type="SAM" id="MobiDB-lite"/>
    </source>
</evidence>
<dbReference type="Gene3D" id="1.20.120.1920">
    <property type="entry name" value="UBAP1 SOUBA domain"/>
    <property type="match status" value="1"/>
</dbReference>
<dbReference type="GO" id="GO:0043162">
    <property type="term" value="P:ubiquitin-dependent protein catabolic process via the multivesicular body sorting pathway"/>
    <property type="evidence" value="ECO:0007669"/>
    <property type="project" value="InterPro"/>
</dbReference>
<proteinExistence type="evidence at transcript level"/>
<feature type="region of interest" description="Disordered" evidence="1">
    <location>
        <begin position="132"/>
        <end position="154"/>
    </location>
</feature>
<feature type="compositionally biased region" description="Polar residues" evidence="1">
    <location>
        <begin position="132"/>
        <end position="141"/>
    </location>
</feature>
<feature type="domain" description="UBA" evidence="2">
    <location>
        <begin position="187"/>
        <end position="229"/>
    </location>
</feature>
<dbReference type="PROSITE" id="PS50030">
    <property type="entry name" value="UBA"/>
    <property type="match status" value="1"/>
</dbReference>
<dbReference type="EMBL" id="EF083626">
    <property type="protein sequence ID" value="ABK22962.1"/>
    <property type="molecule type" value="mRNA"/>
</dbReference>
<protein>
    <recommendedName>
        <fullName evidence="2">UBA domain-containing protein</fullName>
    </recommendedName>
</protein>
<feature type="region of interest" description="Disordered" evidence="1">
    <location>
        <begin position="1"/>
        <end position="80"/>
    </location>
</feature>
<dbReference type="CDD" id="cd14316">
    <property type="entry name" value="UBA2_UBAP1_like"/>
    <property type="match status" value="1"/>
</dbReference>
<feature type="compositionally biased region" description="Pro residues" evidence="1">
    <location>
        <begin position="59"/>
        <end position="71"/>
    </location>
</feature>
<accession>A9NQQ1</accession>
<sequence>MDFDYRKGGGSSRGHMGGTATPYDGSRPMYRQPYDRAGVSPYGPGPGPSSYYPTVGQPVGPPVNRPPPPVPVSSSSSSGTGIRVAIKPEYRITPPPQLSPQIGEIRRSTFQFDFDFERKILAEAEKDNQNWSRIASENASRPKSGETSSTSSLGSVDDQVINKYVATGFNREAVSIAVATFGDNQNKVREFVTSYNQLREMGFPSHTVSGVLAMYDNDRDKALAHLLSNMS</sequence>
<feature type="compositionally biased region" description="Gly residues" evidence="1">
    <location>
        <begin position="8"/>
        <end position="17"/>
    </location>
</feature>
<feature type="compositionally biased region" description="Low complexity" evidence="1">
    <location>
        <begin position="48"/>
        <end position="58"/>
    </location>
</feature>
<evidence type="ECO:0000259" key="2">
    <source>
        <dbReference type="PROSITE" id="PS50030"/>
    </source>
</evidence>
<dbReference type="InterPro" id="IPR015940">
    <property type="entry name" value="UBA"/>
</dbReference>
<evidence type="ECO:0000313" key="3">
    <source>
        <dbReference type="EMBL" id="ABK22962.1"/>
    </source>
</evidence>
<dbReference type="InterPro" id="IPR038870">
    <property type="entry name" value="UBAP1"/>
</dbReference>
<dbReference type="PANTHER" id="PTHR15960">
    <property type="entry name" value="LD44032P"/>
    <property type="match status" value="1"/>
</dbReference>
<dbReference type="InterPro" id="IPR009060">
    <property type="entry name" value="UBA-like_sf"/>
</dbReference>
<dbReference type="InterPro" id="IPR042575">
    <property type="entry name" value="UBAP1_C"/>
</dbReference>
<reference evidence="3" key="1">
    <citation type="journal article" date="2008" name="BMC Genomics">
        <title>A conifer genomics resource of 200,000 spruce (Picea spp.) ESTs and 6,464 high-quality, sequence-finished full-length cDNAs for Sitka spruce (Picea sitchensis).</title>
        <authorList>
            <person name="Ralph S.G."/>
            <person name="Chun H.J."/>
            <person name="Kolosova N."/>
            <person name="Cooper D."/>
            <person name="Oddy C."/>
            <person name="Ritland C.E."/>
            <person name="Kirkpatrick R."/>
            <person name="Moore R."/>
            <person name="Barber S."/>
            <person name="Holt R.A."/>
            <person name="Jones S.J."/>
            <person name="Marra M.A."/>
            <person name="Douglas C.J."/>
            <person name="Ritland K."/>
            <person name="Bohlmann J."/>
        </authorList>
    </citation>
    <scope>NUCLEOTIDE SEQUENCE</scope>
    <source>
        <tissue evidence="3">Bark</tissue>
    </source>
</reference>
<dbReference type="GO" id="GO:0000813">
    <property type="term" value="C:ESCRT I complex"/>
    <property type="evidence" value="ECO:0007669"/>
    <property type="project" value="InterPro"/>
</dbReference>